<dbReference type="SUPFAM" id="SSF52540">
    <property type="entry name" value="P-loop containing nucleoside triphosphate hydrolases"/>
    <property type="match status" value="2"/>
</dbReference>
<reference evidence="6 7" key="1">
    <citation type="submission" date="2020-08" db="EMBL/GenBank/DDBJ databases">
        <title>Genomic Encyclopedia of Archaeal and Bacterial Type Strains, Phase II (KMG-II): from individual species to whole genera.</title>
        <authorList>
            <person name="Goeker M."/>
        </authorList>
    </citation>
    <scope>NUCLEOTIDE SEQUENCE [LARGE SCALE GENOMIC DNA]</scope>
    <source>
        <strain evidence="6 7">DSM 23288</strain>
    </source>
</reference>
<dbReference type="EMBL" id="JACHNU010000002">
    <property type="protein sequence ID" value="MBB4662147.1"/>
    <property type="molecule type" value="Genomic_DNA"/>
</dbReference>
<feature type="coiled-coil region" evidence="4">
    <location>
        <begin position="251"/>
        <end position="278"/>
    </location>
</feature>
<dbReference type="PANTHER" id="PTHR19211:SF69">
    <property type="entry name" value="ATP-BINDING PROTEIN UUP"/>
    <property type="match status" value="1"/>
</dbReference>
<feature type="domain" description="ABC transporter" evidence="5">
    <location>
        <begin position="7"/>
        <end position="262"/>
    </location>
</feature>
<dbReference type="Gene3D" id="3.40.50.300">
    <property type="entry name" value="P-loop containing nucleotide triphosphate hydrolases"/>
    <property type="match status" value="2"/>
</dbReference>
<dbReference type="PANTHER" id="PTHR19211">
    <property type="entry name" value="ATP-BINDING TRANSPORT PROTEIN-RELATED"/>
    <property type="match status" value="1"/>
</dbReference>
<evidence type="ECO:0000259" key="5">
    <source>
        <dbReference type="PROSITE" id="PS50893"/>
    </source>
</evidence>
<keyword evidence="4" id="KW-0175">Coiled coil</keyword>
<dbReference type="InterPro" id="IPR003593">
    <property type="entry name" value="AAA+_ATPase"/>
</dbReference>
<evidence type="ECO:0000256" key="4">
    <source>
        <dbReference type="SAM" id="Coils"/>
    </source>
</evidence>
<comment type="caution">
    <text evidence="6">The sequence shown here is derived from an EMBL/GenBank/DDBJ whole genome shotgun (WGS) entry which is preliminary data.</text>
</comment>
<organism evidence="6 7">
    <name type="scientific">Conexibacter arvalis</name>
    <dbReference type="NCBI Taxonomy" id="912552"/>
    <lineage>
        <taxon>Bacteria</taxon>
        <taxon>Bacillati</taxon>
        <taxon>Actinomycetota</taxon>
        <taxon>Thermoleophilia</taxon>
        <taxon>Solirubrobacterales</taxon>
        <taxon>Conexibacteraceae</taxon>
        <taxon>Conexibacter</taxon>
    </lineage>
</organism>
<dbReference type="PROSITE" id="PS50893">
    <property type="entry name" value="ABC_TRANSPORTER_2"/>
    <property type="match status" value="1"/>
</dbReference>
<evidence type="ECO:0000313" key="6">
    <source>
        <dbReference type="EMBL" id="MBB4662147.1"/>
    </source>
</evidence>
<evidence type="ECO:0000256" key="2">
    <source>
        <dbReference type="ARBA" id="ARBA00022741"/>
    </source>
</evidence>
<dbReference type="GO" id="GO:0016887">
    <property type="term" value="F:ATP hydrolysis activity"/>
    <property type="evidence" value="ECO:0007669"/>
    <property type="project" value="InterPro"/>
</dbReference>
<dbReference type="InterPro" id="IPR027417">
    <property type="entry name" value="P-loop_NTPase"/>
</dbReference>
<dbReference type="RefSeq" id="WP_183341119.1">
    <property type="nucleotide sequence ID" value="NZ_JACHNU010000002.1"/>
</dbReference>
<protein>
    <submittedName>
        <fullName evidence="6">ATPase subunit of ABC transporter with duplicated ATPase domains</fullName>
    </submittedName>
</protein>
<name>A0A840IB52_9ACTN</name>
<dbReference type="InterPro" id="IPR050611">
    <property type="entry name" value="ABCF"/>
</dbReference>
<keyword evidence="7" id="KW-1185">Reference proteome</keyword>
<dbReference type="AlphaFoldDB" id="A0A840IB52"/>
<dbReference type="Pfam" id="PF00005">
    <property type="entry name" value="ABC_tran"/>
    <property type="match status" value="2"/>
</dbReference>
<gene>
    <name evidence="6" type="ORF">BDZ31_001733</name>
</gene>
<keyword evidence="1" id="KW-0677">Repeat</keyword>
<keyword evidence="3" id="KW-0067">ATP-binding</keyword>
<sequence length="536" mass="57289">MTGAAHLEVRDLRYVRPDGRLLLDGVSFAVGGGETVALVGPNGGGKTTLLRLIAGELHPDGGSVTASAGVGFMPQLIGAGPGSGSVRDQLLAVAPPRIRRAAAALARAEARLAERGDEATQLAYAAALAEQADAGGYELEVVWDAVARDALGLPYAEVADRPVASLSGGERKRLVLEALLRGPDEIVLLDEPDNALDVPAKERLEHDLRATAKTVVLVSHDRQVIAAAADRVVTVEDGGVWVHPAGFATYAEARRRRLGRLEARRRDWNRERARLRQLVHARRQSAARNDGLAGSYRAAQARLARFEAAGPPTAPPQPQNVRMRLRGGRTGKQAVIAERLAIPGLLRPFDLEVWFGERVALHGANGVGKSRFLELLADAGRPGARMAPGPSRPPHDGTLRFGARVLPGLFVQTHRRPDLHGRTPAAIVMADHALESGEAIAALARYELAATRDQPFETLSGGEQARLQILLLELAGATLLLLDEPTDNLDLHSADALQQGLQGYAGAVLFATHDRWFAADADRRLHFADDGSVREA</sequence>
<evidence type="ECO:0000256" key="1">
    <source>
        <dbReference type="ARBA" id="ARBA00022737"/>
    </source>
</evidence>
<dbReference type="GO" id="GO:0005524">
    <property type="term" value="F:ATP binding"/>
    <property type="evidence" value="ECO:0007669"/>
    <property type="project" value="UniProtKB-KW"/>
</dbReference>
<keyword evidence="2" id="KW-0547">Nucleotide-binding</keyword>
<evidence type="ECO:0000313" key="7">
    <source>
        <dbReference type="Proteomes" id="UP000585272"/>
    </source>
</evidence>
<proteinExistence type="predicted"/>
<dbReference type="SMART" id="SM00382">
    <property type="entry name" value="AAA"/>
    <property type="match status" value="2"/>
</dbReference>
<accession>A0A840IB52</accession>
<dbReference type="InterPro" id="IPR003439">
    <property type="entry name" value="ABC_transporter-like_ATP-bd"/>
</dbReference>
<dbReference type="Proteomes" id="UP000585272">
    <property type="component" value="Unassembled WGS sequence"/>
</dbReference>
<evidence type="ECO:0000256" key="3">
    <source>
        <dbReference type="ARBA" id="ARBA00022840"/>
    </source>
</evidence>